<sequence>MSHWSRYIDRSARVVRDGLSRVILMQGADVRATAPKTLYTFHTQEDIDQFATGCDGDIGGSSTVHLDLETSPEINAGSGQPTTAKFHGSMRLDVKPGFERKIRGGYAGFRNKNKPSIFGNVLDDLSGQDYLALRLRLSGDLRTRNSYFVNLQTDGPISTDLWQHRLYFRRNDGGWEDVFIPFSNFVRTNAGEMVESQIEMYRERVRSIGISLLGGNSGVSGKYELGLESIRAVNEEDVTAEPLQPSEKVGILDE</sequence>
<feature type="domain" description="NADH:ubiquinone oxidoreductase intermediate-associated protein 30" evidence="5">
    <location>
        <begin position="40"/>
        <end position="218"/>
    </location>
</feature>
<comment type="subcellular location">
    <subcellularLocation>
        <location evidence="1">Mitochondrion</location>
    </subcellularLocation>
</comment>
<keyword evidence="7" id="KW-1185">Reference proteome</keyword>
<keyword evidence="4" id="KW-0143">Chaperone</keyword>
<comment type="similarity">
    <text evidence="2">Belongs to the CIA30 family.</text>
</comment>
<dbReference type="GO" id="GO:0006120">
    <property type="term" value="P:mitochondrial electron transport, NADH to ubiquinone"/>
    <property type="evidence" value="ECO:0007669"/>
    <property type="project" value="TreeGrafter"/>
</dbReference>
<dbReference type="InterPro" id="IPR008979">
    <property type="entry name" value="Galactose-bd-like_sf"/>
</dbReference>
<dbReference type="SUPFAM" id="SSF49785">
    <property type="entry name" value="Galactose-binding domain-like"/>
    <property type="match status" value="1"/>
</dbReference>
<dbReference type="GO" id="GO:0010257">
    <property type="term" value="P:NADH dehydrogenase complex assembly"/>
    <property type="evidence" value="ECO:0007669"/>
    <property type="project" value="TreeGrafter"/>
</dbReference>
<dbReference type="Proteomes" id="UP000307440">
    <property type="component" value="Unassembled WGS sequence"/>
</dbReference>
<gene>
    <name evidence="6" type="ORF">FA15DRAFT_666649</name>
</gene>
<evidence type="ECO:0000256" key="2">
    <source>
        <dbReference type="ARBA" id="ARBA00007884"/>
    </source>
</evidence>
<proteinExistence type="inferred from homology"/>
<keyword evidence="3" id="KW-0496">Mitochondrion</keyword>
<dbReference type="EMBL" id="ML210167">
    <property type="protein sequence ID" value="TFK27155.1"/>
    <property type="molecule type" value="Genomic_DNA"/>
</dbReference>
<dbReference type="GO" id="GO:0051082">
    <property type="term" value="F:unfolded protein binding"/>
    <property type="evidence" value="ECO:0007669"/>
    <property type="project" value="TreeGrafter"/>
</dbReference>
<dbReference type="InterPro" id="IPR039131">
    <property type="entry name" value="NDUFAF1"/>
</dbReference>
<dbReference type="STRING" id="230819.A0A5C3L328"/>
<evidence type="ECO:0000259" key="5">
    <source>
        <dbReference type="Pfam" id="PF08547"/>
    </source>
</evidence>
<accession>A0A5C3L328</accession>
<dbReference type="Pfam" id="PF08547">
    <property type="entry name" value="CIA30"/>
    <property type="match status" value="1"/>
</dbReference>
<evidence type="ECO:0000313" key="6">
    <source>
        <dbReference type="EMBL" id="TFK27155.1"/>
    </source>
</evidence>
<protein>
    <submittedName>
        <fullName evidence="6">Complex I intermediate-associated protein CIA30</fullName>
    </submittedName>
</protein>
<name>A0A5C3L328_COPMA</name>
<evidence type="ECO:0000313" key="7">
    <source>
        <dbReference type="Proteomes" id="UP000307440"/>
    </source>
</evidence>
<dbReference type="GO" id="GO:0005739">
    <property type="term" value="C:mitochondrion"/>
    <property type="evidence" value="ECO:0007669"/>
    <property type="project" value="UniProtKB-SubCell"/>
</dbReference>
<dbReference type="PANTHER" id="PTHR13194">
    <property type="entry name" value="COMPLEX I INTERMEDIATE-ASSOCIATED PROTEIN 30"/>
    <property type="match status" value="1"/>
</dbReference>
<evidence type="ECO:0000256" key="4">
    <source>
        <dbReference type="ARBA" id="ARBA00023186"/>
    </source>
</evidence>
<dbReference type="OrthoDB" id="42561at2759"/>
<dbReference type="PANTHER" id="PTHR13194:SF18">
    <property type="entry name" value="COMPLEX I INTERMEDIATE-ASSOCIATED PROTEIN 30, MITOCHONDRIAL"/>
    <property type="match status" value="1"/>
</dbReference>
<evidence type="ECO:0000256" key="3">
    <source>
        <dbReference type="ARBA" id="ARBA00023128"/>
    </source>
</evidence>
<evidence type="ECO:0000256" key="1">
    <source>
        <dbReference type="ARBA" id="ARBA00004173"/>
    </source>
</evidence>
<reference evidence="6 7" key="1">
    <citation type="journal article" date="2019" name="Nat. Ecol. Evol.">
        <title>Megaphylogeny resolves global patterns of mushroom evolution.</title>
        <authorList>
            <person name="Varga T."/>
            <person name="Krizsan K."/>
            <person name="Foldi C."/>
            <person name="Dima B."/>
            <person name="Sanchez-Garcia M."/>
            <person name="Sanchez-Ramirez S."/>
            <person name="Szollosi G.J."/>
            <person name="Szarkandi J.G."/>
            <person name="Papp V."/>
            <person name="Albert L."/>
            <person name="Andreopoulos W."/>
            <person name="Angelini C."/>
            <person name="Antonin V."/>
            <person name="Barry K.W."/>
            <person name="Bougher N.L."/>
            <person name="Buchanan P."/>
            <person name="Buyck B."/>
            <person name="Bense V."/>
            <person name="Catcheside P."/>
            <person name="Chovatia M."/>
            <person name="Cooper J."/>
            <person name="Damon W."/>
            <person name="Desjardin D."/>
            <person name="Finy P."/>
            <person name="Geml J."/>
            <person name="Haridas S."/>
            <person name="Hughes K."/>
            <person name="Justo A."/>
            <person name="Karasinski D."/>
            <person name="Kautmanova I."/>
            <person name="Kiss B."/>
            <person name="Kocsube S."/>
            <person name="Kotiranta H."/>
            <person name="LaButti K.M."/>
            <person name="Lechner B.E."/>
            <person name="Liimatainen K."/>
            <person name="Lipzen A."/>
            <person name="Lukacs Z."/>
            <person name="Mihaltcheva S."/>
            <person name="Morgado L.N."/>
            <person name="Niskanen T."/>
            <person name="Noordeloos M.E."/>
            <person name="Ohm R.A."/>
            <person name="Ortiz-Santana B."/>
            <person name="Ovrebo C."/>
            <person name="Racz N."/>
            <person name="Riley R."/>
            <person name="Savchenko A."/>
            <person name="Shiryaev A."/>
            <person name="Soop K."/>
            <person name="Spirin V."/>
            <person name="Szebenyi C."/>
            <person name="Tomsovsky M."/>
            <person name="Tulloss R.E."/>
            <person name="Uehling J."/>
            <person name="Grigoriev I.V."/>
            <person name="Vagvolgyi C."/>
            <person name="Papp T."/>
            <person name="Martin F.M."/>
            <person name="Miettinen O."/>
            <person name="Hibbett D.S."/>
            <person name="Nagy L.G."/>
        </authorList>
    </citation>
    <scope>NUCLEOTIDE SEQUENCE [LARGE SCALE GENOMIC DNA]</scope>
    <source>
        <strain evidence="6 7">CBS 121175</strain>
    </source>
</reference>
<organism evidence="6 7">
    <name type="scientific">Coprinopsis marcescibilis</name>
    <name type="common">Agaric fungus</name>
    <name type="synonym">Psathyrella marcescibilis</name>
    <dbReference type="NCBI Taxonomy" id="230819"/>
    <lineage>
        <taxon>Eukaryota</taxon>
        <taxon>Fungi</taxon>
        <taxon>Dikarya</taxon>
        <taxon>Basidiomycota</taxon>
        <taxon>Agaricomycotina</taxon>
        <taxon>Agaricomycetes</taxon>
        <taxon>Agaricomycetidae</taxon>
        <taxon>Agaricales</taxon>
        <taxon>Agaricineae</taxon>
        <taxon>Psathyrellaceae</taxon>
        <taxon>Coprinopsis</taxon>
    </lineage>
</organism>
<dbReference type="InterPro" id="IPR013857">
    <property type="entry name" value="NADH-UbQ_OxRdtase-assoc_prot30"/>
</dbReference>
<dbReference type="AlphaFoldDB" id="A0A5C3L328"/>